<dbReference type="Proteomes" id="UP000483820">
    <property type="component" value="Chromosome I"/>
</dbReference>
<name>A0A6A5HXT0_CAERE</name>
<evidence type="ECO:0000313" key="1">
    <source>
        <dbReference type="EMBL" id="KAF1771353.1"/>
    </source>
</evidence>
<dbReference type="KEGG" id="crq:GCK72_003179"/>
<dbReference type="CTD" id="78773541"/>
<dbReference type="AlphaFoldDB" id="A0A6A5HXT0"/>
<proteinExistence type="predicted"/>
<dbReference type="EMBL" id="WUAV01000001">
    <property type="protein sequence ID" value="KAF1771353.1"/>
    <property type="molecule type" value="Genomic_DNA"/>
</dbReference>
<dbReference type="GeneID" id="78773541"/>
<comment type="caution">
    <text evidence="1">The sequence shown here is derived from an EMBL/GenBank/DDBJ whole genome shotgun (WGS) entry which is preliminary data.</text>
</comment>
<gene>
    <name evidence="1" type="ORF">GCK72_003179</name>
</gene>
<organism evidence="1 2">
    <name type="scientific">Caenorhabditis remanei</name>
    <name type="common">Caenorhabditis vulgaris</name>
    <dbReference type="NCBI Taxonomy" id="31234"/>
    <lineage>
        <taxon>Eukaryota</taxon>
        <taxon>Metazoa</taxon>
        <taxon>Ecdysozoa</taxon>
        <taxon>Nematoda</taxon>
        <taxon>Chromadorea</taxon>
        <taxon>Rhabditida</taxon>
        <taxon>Rhabditina</taxon>
        <taxon>Rhabditomorpha</taxon>
        <taxon>Rhabditoidea</taxon>
        <taxon>Rhabditidae</taxon>
        <taxon>Peloderinae</taxon>
        <taxon>Caenorhabditis</taxon>
    </lineage>
</organism>
<sequence length="114" mass="13454">MEDQRIIFRPFFPTSPGSLELFSTSIESRRFDIFTLNIQQLVNEEVYEKKENENVTHMSNNMEKLRNSENPQLVENQFVQEEEVFDEIHLATWTSSGIHLENENDFGCSFFVSQ</sequence>
<accession>A0A6A5HXT0</accession>
<reference evidence="1 2" key="1">
    <citation type="submission" date="2019-12" db="EMBL/GenBank/DDBJ databases">
        <title>Chromosome-level assembly of the Caenorhabditis remanei genome.</title>
        <authorList>
            <person name="Teterina A.A."/>
            <person name="Willis J.H."/>
            <person name="Phillips P.C."/>
        </authorList>
    </citation>
    <scope>NUCLEOTIDE SEQUENCE [LARGE SCALE GENOMIC DNA]</scope>
    <source>
        <strain evidence="1 2">PX506</strain>
        <tissue evidence="1">Whole organism</tissue>
    </source>
</reference>
<dbReference type="RefSeq" id="XP_053592506.1">
    <property type="nucleotide sequence ID" value="XM_053723861.1"/>
</dbReference>
<evidence type="ECO:0000313" key="2">
    <source>
        <dbReference type="Proteomes" id="UP000483820"/>
    </source>
</evidence>
<protein>
    <submittedName>
        <fullName evidence="1">Uncharacterized protein</fullName>
    </submittedName>
</protein>